<keyword evidence="9" id="KW-1185">Reference proteome</keyword>
<feature type="transmembrane region" description="Helical" evidence="6">
    <location>
        <begin position="155"/>
        <end position="177"/>
    </location>
</feature>
<keyword evidence="3 6" id="KW-1133">Transmembrane helix</keyword>
<feature type="transmembrane region" description="Helical" evidence="6">
    <location>
        <begin position="130"/>
        <end position="149"/>
    </location>
</feature>
<keyword evidence="4 6" id="KW-0472">Membrane</keyword>
<dbReference type="Pfam" id="PF07690">
    <property type="entry name" value="MFS_1"/>
    <property type="match status" value="1"/>
</dbReference>
<evidence type="ECO:0000256" key="6">
    <source>
        <dbReference type="SAM" id="Phobius"/>
    </source>
</evidence>
<feature type="transmembrane region" description="Helical" evidence="6">
    <location>
        <begin position="275"/>
        <end position="296"/>
    </location>
</feature>
<dbReference type="SUPFAM" id="SSF103473">
    <property type="entry name" value="MFS general substrate transporter"/>
    <property type="match status" value="1"/>
</dbReference>
<keyword evidence="2 6" id="KW-0812">Transmembrane</keyword>
<protein>
    <recommendedName>
        <fullName evidence="7">Major facilitator superfamily (MFS) profile domain-containing protein</fullName>
    </recommendedName>
</protein>
<feature type="domain" description="Major facilitator superfamily (MFS) profile" evidence="7">
    <location>
        <begin position="65"/>
        <end position="482"/>
    </location>
</feature>
<dbReference type="PANTHER" id="PTHR23502:SF64">
    <property type="entry name" value="TRANSPORTER, PUTATIVE (AFU_ORTHOLOGUE AFUA_3G11760)-RELATED"/>
    <property type="match status" value="1"/>
</dbReference>
<dbReference type="InterPro" id="IPR020846">
    <property type="entry name" value="MFS_dom"/>
</dbReference>
<comment type="caution">
    <text evidence="8">The sequence shown here is derived from an EMBL/GenBank/DDBJ whole genome shotgun (WGS) entry which is preliminary data.</text>
</comment>
<accession>A0A0P7B225</accession>
<evidence type="ECO:0000256" key="3">
    <source>
        <dbReference type="ARBA" id="ARBA00022989"/>
    </source>
</evidence>
<feature type="transmembrane region" description="Helical" evidence="6">
    <location>
        <begin position="220"/>
        <end position="239"/>
    </location>
</feature>
<dbReference type="PROSITE" id="PS50850">
    <property type="entry name" value="MFS"/>
    <property type="match status" value="1"/>
</dbReference>
<feature type="transmembrane region" description="Helical" evidence="6">
    <location>
        <begin position="316"/>
        <end position="339"/>
    </location>
</feature>
<comment type="subcellular location">
    <subcellularLocation>
        <location evidence="1">Membrane</location>
        <topology evidence="1">Multi-pass membrane protein</topology>
    </subcellularLocation>
</comment>
<evidence type="ECO:0000256" key="4">
    <source>
        <dbReference type="ARBA" id="ARBA00023136"/>
    </source>
</evidence>
<evidence type="ECO:0000259" key="7">
    <source>
        <dbReference type="PROSITE" id="PS50850"/>
    </source>
</evidence>
<feature type="transmembrane region" description="Helical" evidence="6">
    <location>
        <begin position="189"/>
        <end position="214"/>
    </location>
</feature>
<dbReference type="GO" id="GO:0005886">
    <property type="term" value="C:plasma membrane"/>
    <property type="evidence" value="ECO:0007669"/>
    <property type="project" value="TreeGrafter"/>
</dbReference>
<dbReference type="PANTHER" id="PTHR23502">
    <property type="entry name" value="MAJOR FACILITATOR SUPERFAMILY"/>
    <property type="match status" value="1"/>
</dbReference>
<evidence type="ECO:0000313" key="9">
    <source>
        <dbReference type="Proteomes" id="UP000050424"/>
    </source>
</evidence>
<keyword evidence="5" id="KW-0325">Glycoprotein</keyword>
<dbReference type="InterPro" id="IPR011701">
    <property type="entry name" value="MFS"/>
</dbReference>
<dbReference type="GO" id="GO:0022857">
    <property type="term" value="F:transmembrane transporter activity"/>
    <property type="evidence" value="ECO:0007669"/>
    <property type="project" value="InterPro"/>
</dbReference>
<name>A0A0P7B225_9HYPO</name>
<feature type="transmembrane region" description="Helical" evidence="6">
    <location>
        <begin position="387"/>
        <end position="411"/>
    </location>
</feature>
<reference evidence="8 9" key="1">
    <citation type="submission" date="2015-09" db="EMBL/GenBank/DDBJ databases">
        <title>Draft genome of a European isolate of the apple canker pathogen Neonectria ditissima.</title>
        <authorList>
            <person name="Gomez-Cortecero A."/>
            <person name="Harrison R.J."/>
            <person name="Armitage A.D."/>
        </authorList>
    </citation>
    <scope>NUCLEOTIDE SEQUENCE [LARGE SCALE GENOMIC DNA]</scope>
    <source>
        <strain evidence="8 9">R09/05</strain>
    </source>
</reference>
<organism evidence="8 9">
    <name type="scientific">Neonectria ditissima</name>
    <dbReference type="NCBI Taxonomy" id="78410"/>
    <lineage>
        <taxon>Eukaryota</taxon>
        <taxon>Fungi</taxon>
        <taxon>Dikarya</taxon>
        <taxon>Ascomycota</taxon>
        <taxon>Pezizomycotina</taxon>
        <taxon>Sordariomycetes</taxon>
        <taxon>Hypocreomycetidae</taxon>
        <taxon>Hypocreales</taxon>
        <taxon>Nectriaceae</taxon>
        <taxon>Neonectria</taxon>
    </lineage>
</organism>
<gene>
    <name evidence="8" type="ORF">AK830_g6444</name>
</gene>
<dbReference type="OrthoDB" id="3066029at2759"/>
<dbReference type="Proteomes" id="UP000050424">
    <property type="component" value="Unassembled WGS sequence"/>
</dbReference>
<proteinExistence type="predicted"/>
<dbReference type="InterPro" id="IPR036259">
    <property type="entry name" value="MFS_trans_sf"/>
</dbReference>
<dbReference type="EMBL" id="LKCW01000090">
    <property type="protein sequence ID" value="KPM40134.1"/>
    <property type="molecule type" value="Genomic_DNA"/>
</dbReference>
<feature type="transmembrane region" description="Helical" evidence="6">
    <location>
        <begin position="99"/>
        <end position="118"/>
    </location>
</feature>
<evidence type="ECO:0000256" key="5">
    <source>
        <dbReference type="ARBA" id="ARBA00023180"/>
    </source>
</evidence>
<evidence type="ECO:0000313" key="8">
    <source>
        <dbReference type="EMBL" id="KPM40134.1"/>
    </source>
</evidence>
<sequence length="489" mass="53233">MAGNQTPEEGGHVAVDALSLPELETELERTADTSGPNNIHHELEPVMNETEDVYTRFSPMRKVGIVITLCFCGFVTPTSSTALLVAIPEIAAAFETTSIIINISNALFFVFMAISPIVWGPLANCFGRRWIFLVCSVMLIICSIGTATAPNLAAFFIFRMLTAFQGTAYLVVGSVAIGDIYPPTERGRALSWFLSGILVGPTIAPLLGGVVITFTSWRVIFWILTGLSCLATVLVVFLLPETIHEMRPISTEGGTLSFLGRLGSIINPLIVIRPLVLYPNLWITALAVSSLIWNQYSMLTPIRHVLNPRFNLTTPLQGALFYLAPGGGYLIGSFFGGRWSDYMVARGIEKRGCRVPEDRLKASVLVMIVVVPACMILYGWGVEKRLGGIPLVVIVMFLQGFAQLFCLPSLNTYCIDVMQDKGQSSVVVAGNYLSRFLFAAAGTAVCLPAIEAIGVGWFSTISGLFISVTGFMVWLLTIHGEKWRQSRGS</sequence>
<feature type="transmembrane region" description="Helical" evidence="6">
    <location>
        <begin position="456"/>
        <end position="477"/>
    </location>
</feature>
<feature type="transmembrane region" description="Helical" evidence="6">
    <location>
        <begin position="432"/>
        <end position="450"/>
    </location>
</feature>
<dbReference type="STRING" id="78410.A0A0P7B225"/>
<evidence type="ECO:0000256" key="2">
    <source>
        <dbReference type="ARBA" id="ARBA00022692"/>
    </source>
</evidence>
<feature type="transmembrane region" description="Helical" evidence="6">
    <location>
        <begin position="63"/>
        <end position="87"/>
    </location>
</feature>
<dbReference type="Gene3D" id="1.20.1250.20">
    <property type="entry name" value="MFS general substrate transporter like domains"/>
    <property type="match status" value="1"/>
</dbReference>
<evidence type="ECO:0000256" key="1">
    <source>
        <dbReference type="ARBA" id="ARBA00004141"/>
    </source>
</evidence>
<feature type="transmembrane region" description="Helical" evidence="6">
    <location>
        <begin position="360"/>
        <end position="381"/>
    </location>
</feature>
<dbReference type="AlphaFoldDB" id="A0A0P7B225"/>